<dbReference type="GeneID" id="109468030"/>
<protein>
    <submittedName>
        <fullName evidence="4">Uncharacterized protein LOC109468030</fullName>
    </submittedName>
</protein>
<name>A0A6P4XYU9_BRABE</name>
<feature type="chain" id="PRO_5028260154" evidence="2">
    <location>
        <begin position="23"/>
        <end position="292"/>
    </location>
</feature>
<dbReference type="InterPro" id="IPR037175">
    <property type="entry name" value="KFase_sf"/>
</dbReference>
<proteinExistence type="inferred from homology"/>
<evidence type="ECO:0000256" key="2">
    <source>
        <dbReference type="SAM" id="SignalP"/>
    </source>
</evidence>
<reference evidence="4" key="1">
    <citation type="submission" date="2025-08" db="UniProtKB">
        <authorList>
            <consortium name="RefSeq"/>
        </authorList>
    </citation>
    <scope>IDENTIFICATION</scope>
    <source>
        <tissue evidence="4">Gonad</tissue>
    </source>
</reference>
<organism evidence="3 4">
    <name type="scientific">Branchiostoma belcheri</name>
    <name type="common">Amphioxus</name>
    <dbReference type="NCBI Taxonomy" id="7741"/>
    <lineage>
        <taxon>Eukaryota</taxon>
        <taxon>Metazoa</taxon>
        <taxon>Chordata</taxon>
        <taxon>Cephalochordata</taxon>
        <taxon>Leptocardii</taxon>
        <taxon>Amphioxiformes</taxon>
        <taxon>Branchiostomatidae</taxon>
        <taxon>Branchiostoma</taxon>
    </lineage>
</organism>
<evidence type="ECO:0000256" key="1">
    <source>
        <dbReference type="ARBA" id="ARBA00007865"/>
    </source>
</evidence>
<dbReference type="InterPro" id="IPR007325">
    <property type="entry name" value="KFase/CYL"/>
</dbReference>
<dbReference type="KEGG" id="bbel:109468030"/>
<evidence type="ECO:0000313" key="3">
    <source>
        <dbReference type="Proteomes" id="UP000515135"/>
    </source>
</evidence>
<dbReference type="GO" id="GO:0019441">
    <property type="term" value="P:L-tryptophan catabolic process to kynurenine"/>
    <property type="evidence" value="ECO:0007669"/>
    <property type="project" value="InterPro"/>
</dbReference>
<sequence>MDACRVAPLMLVALSFLSTGDAVLPGNPQVIDMTYTFDGTTIYWPTSKSFRLTNIFRNYSAGGFWYEASELEAAEHGGTHLDAPSHFSKNKWRADDIPIERLMGPAVVVDVSAKTVDVGNAEYQVTAQDFQDWENTHGRIPEGCLLFVNTGWGKYWSNKLQYLGTDTKNISLLHFPGIHPDGARWLVQNRGMHAVGIDTASIDYGQSTLFETHRTLLGGNVPGFENVANLDKLPTTGAIVYALPMKIGDGSGGPARLVAILGNTVGAAGTAKPMFGLVSLLAYAALLFTRFN</sequence>
<comment type="similarity">
    <text evidence="1">Belongs to the Cyclase 1 superfamily.</text>
</comment>
<dbReference type="AlphaFoldDB" id="A0A6P4XYU9"/>
<accession>A0A6P4XYU9</accession>
<gene>
    <name evidence="4" type="primary">LOC109468030</name>
</gene>
<feature type="signal peptide" evidence="2">
    <location>
        <begin position="1"/>
        <end position="22"/>
    </location>
</feature>
<keyword evidence="3" id="KW-1185">Reference proteome</keyword>
<dbReference type="GO" id="GO:0004061">
    <property type="term" value="F:arylformamidase activity"/>
    <property type="evidence" value="ECO:0007669"/>
    <property type="project" value="InterPro"/>
</dbReference>
<dbReference type="PANTHER" id="PTHR31118">
    <property type="entry name" value="CYCLASE-LIKE PROTEIN 2"/>
    <property type="match status" value="1"/>
</dbReference>
<dbReference type="PANTHER" id="PTHR31118:SF12">
    <property type="entry name" value="CYCLASE-LIKE PROTEIN 2"/>
    <property type="match status" value="1"/>
</dbReference>
<dbReference type="OrthoDB" id="7108654at2759"/>
<evidence type="ECO:0000313" key="4">
    <source>
        <dbReference type="RefSeq" id="XP_019621800.1"/>
    </source>
</evidence>
<dbReference type="Pfam" id="PF04199">
    <property type="entry name" value="Cyclase"/>
    <property type="match status" value="1"/>
</dbReference>
<dbReference type="Proteomes" id="UP000515135">
    <property type="component" value="Unplaced"/>
</dbReference>
<dbReference type="SUPFAM" id="SSF102198">
    <property type="entry name" value="Putative cyclase"/>
    <property type="match status" value="1"/>
</dbReference>
<dbReference type="RefSeq" id="XP_019621800.1">
    <property type="nucleotide sequence ID" value="XM_019766241.1"/>
</dbReference>
<dbReference type="Gene3D" id="3.50.30.50">
    <property type="entry name" value="Putative cyclase"/>
    <property type="match status" value="1"/>
</dbReference>
<keyword evidence="2" id="KW-0732">Signal</keyword>